<dbReference type="EMBL" id="JARVLH010000006">
    <property type="protein sequence ID" value="MEX5285899.1"/>
    <property type="molecule type" value="Genomic_DNA"/>
</dbReference>
<evidence type="ECO:0000256" key="1">
    <source>
        <dbReference type="SAM" id="SignalP"/>
    </source>
</evidence>
<dbReference type="RefSeq" id="WP_368847621.1">
    <property type="nucleotide sequence ID" value="NZ_CP194411.1"/>
</dbReference>
<gene>
    <name evidence="2" type="ORF">QCO44_09705</name>
</gene>
<keyword evidence="3" id="KW-1185">Reference proteome</keyword>
<organism evidence="2 3">
    <name type="scientific">Selenomonas sputigena</name>
    <dbReference type="NCBI Taxonomy" id="69823"/>
    <lineage>
        <taxon>Bacteria</taxon>
        <taxon>Bacillati</taxon>
        <taxon>Bacillota</taxon>
        <taxon>Negativicutes</taxon>
        <taxon>Selenomonadales</taxon>
        <taxon>Selenomonadaceae</taxon>
        <taxon>Selenomonas</taxon>
    </lineage>
</organism>
<comment type="caution">
    <text evidence="2">The sequence shown here is derived from an EMBL/GenBank/DDBJ whole genome shotgun (WGS) entry which is preliminary data.</text>
</comment>
<accession>A0ABV3X6S4</accession>
<reference evidence="2 3" key="1">
    <citation type="submission" date="2023-04" db="EMBL/GenBank/DDBJ databases">
        <title>Genome Sequence of Selenomonas sputigena ATCC 33150.</title>
        <authorList>
            <person name="Miller D.P."/>
            <person name="Anvari S."/>
            <person name="Polson S.W."/>
            <person name="Macdonald M."/>
            <person name="Mcdowell J.V."/>
        </authorList>
    </citation>
    <scope>NUCLEOTIDE SEQUENCE [LARGE SCALE GENOMIC DNA]</scope>
    <source>
        <strain evidence="2 3">ATCC 33150</strain>
    </source>
</reference>
<feature type="chain" id="PRO_5045454334" evidence="1">
    <location>
        <begin position="26"/>
        <end position="231"/>
    </location>
</feature>
<name>A0ABV3X6S4_9FIRM</name>
<evidence type="ECO:0000313" key="3">
    <source>
        <dbReference type="Proteomes" id="UP001559623"/>
    </source>
</evidence>
<protein>
    <submittedName>
        <fullName evidence="2">Uncharacterized protein</fullName>
    </submittedName>
</protein>
<keyword evidence="1" id="KW-0732">Signal</keyword>
<proteinExistence type="predicted"/>
<sequence length="231" mass="25435">MFIPKCGAPLLICALLLFMGGAASAEEAEHAEAGEQKVHSAIIKMPVKLSDLSEGETVTPESMLEVEPVTLRTHDEQLTLELPPFSEPFVAYGLGNGATMFINTNFLNAGAPLQMTALILHFPPGAEPQRPVEQSLKEMVDGFINSYRNNPRIKNLKILNSESRAAKAPPAWHLTMRAELEESDTVVDVLVIDSKKGDWFIQLNYDPNDKNIVNHAHYLLSSAKLSENSEK</sequence>
<feature type="signal peptide" evidence="1">
    <location>
        <begin position="1"/>
        <end position="25"/>
    </location>
</feature>
<evidence type="ECO:0000313" key="2">
    <source>
        <dbReference type="EMBL" id="MEX5285899.1"/>
    </source>
</evidence>
<dbReference type="Proteomes" id="UP001559623">
    <property type="component" value="Unassembled WGS sequence"/>
</dbReference>